<dbReference type="Proteomes" id="UP001370348">
    <property type="component" value="Chromosome"/>
</dbReference>
<feature type="domain" description="SbsA Ig-like" evidence="3">
    <location>
        <begin position="53"/>
        <end position="149"/>
    </location>
</feature>
<feature type="chain" id="PRO_5046803030" evidence="2">
    <location>
        <begin position="24"/>
        <end position="499"/>
    </location>
</feature>
<reference evidence="4 5" key="1">
    <citation type="submission" date="2021-12" db="EMBL/GenBank/DDBJ databases">
        <title>Discovery of the Pendulisporaceae a myxobacterial family with distinct sporulation behavior and unique specialized metabolism.</title>
        <authorList>
            <person name="Garcia R."/>
            <person name="Popoff A."/>
            <person name="Bader C.D."/>
            <person name="Loehr J."/>
            <person name="Walesch S."/>
            <person name="Walt C."/>
            <person name="Boldt J."/>
            <person name="Bunk B."/>
            <person name="Haeckl F.J.F.P.J."/>
            <person name="Gunesch A.P."/>
            <person name="Birkelbach J."/>
            <person name="Nuebel U."/>
            <person name="Pietschmann T."/>
            <person name="Bach T."/>
            <person name="Mueller R."/>
        </authorList>
    </citation>
    <scope>NUCLEOTIDE SEQUENCE [LARGE SCALE GENOMIC DNA]</scope>
    <source>
        <strain evidence="4 5">MSr11954</strain>
    </source>
</reference>
<keyword evidence="1 2" id="KW-0732">Signal</keyword>
<protein>
    <submittedName>
        <fullName evidence="4">Ig-like domain-containing protein</fullName>
    </submittedName>
</protein>
<evidence type="ECO:0000256" key="1">
    <source>
        <dbReference type="ARBA" id="ARBA00022729"/>
    </source>
</evidence>
<evidence type="ECO:0000313" key="5">
    <source>
        <dbReference type="Proteomes" id="UP001370348"/>
    </source>
</evidence>
<name>A0ABZ2LN52_9BACT</name>
<feature type="signal peptide" evidence="2">
    <location>
        <begin position="1"/>
        <end position="23"/>
    </location>
</feature>
<proteinExistence type="predicted"/>
<dbReference type="Pfam" id="PF13205">
    <property type="entry name" value="Big_5"/>
    <property type="match status" value="1"/>
</dbReference>
<accession>A0ABZ2LN52</accession>
<dbReference type="EMBL" id="CP089984">
    <property type="protein sequence ID" value="WXB12339.1"/>
    <property type="molecule type" value="Genomic_DNA"/>
</dbReference>
<evidence type="ECO:0000259" key="3">
    <source>
        <dbReference type="Pfam" id="PF13205"/>
    </source>
</evidence>
<evidence type="ECO:0000313" key="4">
    <source>
        <dbReference type="EMBL" id="WXB12339.1"/>
    </source>
</evidence>
<evidence type="ECO:0000256" key="2">
    <source>
        <dbReference type="SAM" id="SignalP"/>
    </source>
</evidence>
<organism evidence="4 5">
    <name type="scientific">Pendulispora albinea</name>
    <dbReference type="NCBI Taxonomy" id="2741071"/>
    <lineage>
        <taxon>Bacteria</taxon>
        <taxon>Pseudomonadati</taxon>
        <taxon>Myxococcota</taxon>
        <taxon>Myxococcia</taxon>
        <taxon>Myxococcales</taxon>
        <taxon>Sorangiineae</taxon>
        <taxon>Pendulisporaceae</taxon>
        <taxon>Pendulispora</taxon>
    </lineage>
</organism>
<dbReference type="InterPro" id="IPR032812">
    <property type="entry name" value="SbsA_Ig"/>
</dbReference>
<sequence length="499" mass="52309">MKVRHRALAAAAISGLVAGLGFACGGESGNPTASTPDGGRIVAHDPNDPNYLPPVVVSRTPVDGDGQVSVRAPIEVKFSKQVQLGAVPATVLVGDTPIAVASTLSSNKFTLRITPVESIVAPATVTVNLGDISDFQGRGLEPKPSWSWTVPLWLSASETLNAMPYLGGALAPGAGGNTYAAVIGAAGVTVFTVHSASRRWTKLGDTMPIGPGRFGLHSQVALAVGKDGAPLIARVEPNLGIRVRRWSGATWNDLGDAFGGARAGEQLFAFTVDALGRPLLAYTPYSASRTDIFVQVFENGAWSMLGNGTLNDPSEFATSPSIALDKSGVPYIFFASNNGSPTRVNRARFLSGGTWKTLGSPFQVITGSAGRGNLTFDDAGNLFSMVTFEDTDGKSHNQLFGFDGKDWAPIGAELPLGSTLLCFVRREHLLAFVRAPEGSPAKLRILDITRSGWTSSDVPPTASTGQNSMCDVDADGTPVMASTPAWNQNGTVSLQRLNW</sequence>
<dbReference type="SUPFAM" id="SSF89372">
    <property type="entry name" value="Fucose-specific lectin"/>
    <property type="match status" value="1"/>
</dbReference>
<dbReference type="RefSeq" id="WP_394821960.1">
    <property type="nucleotide sequence ID" value="NZ_CP089984.1"/>
</dbReference>
<keyword evidence="5" id="KW-1185">Reference proteome</keyword>
<dbReference type="PROSITE" id="PS51257">
    <property type="entry name" value="PROKAR_LIPOPROTEIN"/>
    <property type="match status" value="1"/>
</dbReference>
<gene>
    <name evidence="4" type="ORF">LZC94_31380</name>
</gene>